<dbReference type="eggNOG" id="COG3591">
    <property type="taxonomic scope" value="Bacteria"/>
</dbReference>
<feature type="region of interest" description="Disordered" evidence="2">
    <location>
        <begin position="44"/>
        <end position="65"/>
    </location>
</feature>
<dbReference type="InterPro" id="IPR001254">
    <property type="entry name" value="Trypsin_dom"/>
</dbReference>
<reference evidence="5" key="1">
    <citation type="submission" date="2016-10" db="EMBL/GenBank/DDBJ databases">
        <authorList>
            <person name="Varghese N."/>
        </authorList>
    </citation>
    <scope>NUCLEOTIDE SEQUENCE [LARGE SCALE GENOMIC DNA]</scope>
    <source>
        <strain evidence="5">DSM 45096 / BCRC 16803 / CGMCC 4.1857 / CIP 109030 / JCM 12277 / KCTC 19219 / NBRC 100920 / 33214</strain>
    </source>
</reference>
<dbReference type="InterPro" id="IPR043504">
    <property type="entry name" value="Peptidase_S1_PA_chymotrypsin"/>
</dbReference>
<feature type="domain" description="Peptidase S1" evidence="3">
    <location>
        <begin position="124"/>
        <end position="207"/>
    </location>
</feature>
<dbReference type="PROSITE" id="PS00134">
    <property type="entry name" value="TRYPSIN_HIS"/>
    <property type="match status" value="1"/>
</dbReference>
<dbReference type="Proteomes" id="UP000183015">
    <property type="component" value="Unassembled WGS sequence"/>
</dbReference>
<organism evidence="4 5">
    <name type="scientific">Streptacidiphilus jiangxiensis</name>
    <dbReference type="NCBI Taxonomy" id="235985"/>
    <lineage>
        <taxon>Bacteria</taxon>
        <taxon>Bacillati</taxon>
        <taxon>Actinomycetota</taxon>
        <taxon>Actinomycetes</taxon>
        <taxon>Kitasatosporales</taxon>
        <taxon>Streptomycetaceae</taxon>
        <taxon>Streptacidiphilus</taxon>
    </lineage>
</organism>
<evidence type="ECO:0000313" key="5">
    <source>
        <dbReference type="Proteomes" id="UP000183015"/>
    </source>
</evidence>
<keyword evidence="1" id="KW-0732">Signal</keyword>
<dbReference type="EMBL" id="FOAZ01000002">
    <property type="protein sequence ID" value="SEK53654.1"/>
    <property type="molecule type" value="Genomic_DNA"/>
</dbReference>
<dbReference type="PANTHER" id="PTHR15462">
    <property type="entry name" value="SERINE PROTEASE"/>
    <property type="match status" value="1"/>
</dbReference>
<dbReference type="InterPro" id="IPR050966">
    <property type="entry name" value="Glutamyl_endopeptidase"/>
</dbReference>
<dbReference type="PANTHER" id="PTHR15462:SF8">
    <property type="entry name" value="SERINE PROTEASE"/>
    <property type="match status" value="1"/>
</dbReference>
<feature type="region of interest" description="Disordered" evidence="2">
    <location>
        <begin position="1"/>
        <end position="20"/>
    </location>
</feature>
<name>A0A1H7HU33_STRJI</name>
<evidence type="ECO:0000256" key="2">
    <source>
        <dbReference type="SAM" id="MobiDB-lite"/>
    </source>
</evidence>
<dbReference type="STRING" id="235985.SAMN05414137_102353"/>
<feature type="compositionally biased region" description="Basic and acidic residues" evidence="2">
    <location>
        <begin position="1"/>
        <end position="12"/>
    </location>
</feature>
<feature type="region of interest" description="Disordered" evidence="2">
    <location>
        <begin position="84"/>
        <end position="111"/>
    </location>
</feature>
<dbReference type="RefSeq" id="WP_082015388.1">
    <property type="nucleotide sequence ID" value="NZ_BBPN01000033.1"/>
</dbReference>
<proteinExistence type="predicted"/>
<evidence type="ECO:0000259" key="3">
    <source>
        <dbReference type="Pfam" id="PF00089"/>
    </source>
</evidence>
<evidence type="ECO:0000256" key="1">
    <source>
        <dbReference type="ARBA" id="ARBA00022729"/>
    </source>
</evidence>
<evidence type="ECO:0000313" key="4">
    <source>
        <dbReference type="EMBL" id="SEK53654.1"/>
    </source>
</evidence>
<dbReference type="GO" id="GO:0006508">
    <property type="term" value="P:proteolysis"/>
    <property type="evidence" value="ECO:0007669"/>
    <property type="project" value="InterPro"/>
</dbReference>
<keyword evidence="5" id="KW-1185">Reference proteome</keyword>
<dbReference type="GO" id="GO:0004252">
    <property type="term" value="F:serine-type endopeptidase activity"/>
    <property type="evidence" value="ECO:0007669"/>
    <property type="project" value="InterPro"/>
</dbReference>
<dbReference type="InterPro" id="IPR018114">
    <property type="entry name" value="TRYPSIN_HIS"/>
</dbReference>
<dbReference type="AlphaFoldDB" id="A0A1H7HU33"/>
<dbReference type="SUPFAM" id="SSF50494">
    <property type="entry name" value="Trypsin-like serine proteases"/>
    <property type="match status" value="1"/>
</dbReference>
<dbReference type="Gene3D" id="2.40.10.10">
    <property type="entry name" value="Trypsin-like serine proteases"/>
    <property type="match status" value="2"/>
</dbReference>
<accession>A0A1H7HU33</accession>
<sequence length="326" mass="32914">MRGQGREQDGRPGQDVGTTARKRLTGAAAVALVAGLMAACGSGSTAASGTPSAAPPSGSGSAATVQTSGAASASAGNAVVRSVASPSPWAQQRLSRAVSDHGGQTGTAPSNQVTARVGAIFAHNGKGDHFCTGSVVESQGQSIVVTAAHCVHGGKGGGYNTDIVFVPGYRNGVEPQGEWPVRSIVVDQRWIDSTDPDLDVAFLVVGTVDGKTIQSVLGGNKLGVNLGFGRTVALTGYPSNAGEPIACFNTTTQQSEHQMKIACPSFPGGTSGSPWLTAFDRATRTGTVIGVIGGYQQGGDTADISYSPYFDDDVLALYNQAVADGG</sequence>
<dbReference type="Pfam" id="PF00089">
    <property type="entry name" value="Trypsin"/>
    <property type="match status" value="1"/>
</dbReference>
<gene>
    <name evidence="4" type="ORF">SAMN05414137_102353</name>
</gene>
<protein>
    <submittedName>
        <fullName evidence="4">Trypsin</fullName>
    </submittedName>
</protein>
<dbReference type="InterPro" id="IPR009003">
    <property type="entry name" value="Peptidase_S1_PA"/>
</dbReference>